<evidence type="ECO:0000256" key="2">
    <source>
        <dbReference type="ARBA" id="ARBA00023002"/>
    </source>
</evidence>
<dbReference type="InterPro" id="IPR023753">
    <property type="entry name" value="FAD/NAD-binding_dom"/>
</dbReference>
<dbReference type="Gene3D" id="2.60.120.10">
    <property type="entry name" value="Jelly Rolls"/>
    <property type="match status" value="1"/>
</dbReference>
<dbReference type="PRINTS" id="PR00368">
    <property type="entry name" value="FADPNR"/>
</dbReference>
<gene>
    <name evidence="6" type="primary">trxB_2</name>
    <name evidence="6" type="ORF">Aau02nite_35530</name>
</gene>
<evidence type="ECO:0000256" key="4">
    <source>
        <dbReference type="SAM" id="MobiDB-lite"/>
    </source>
</evidence>
<sequence>MTSTAAGPGPADPRFSDEQLAALRAYGGPRRVPAGAVVYSPADERNDLLVVLSGEIAVGDESPDNEVEFARFGSRGFVGELNLLTGQRPYVTARAAVDSELLAVPVDRLRELLDRETDLADLLVTAMIARRRLRLAGARDAPFEIIGTDRSEASLALRTFLNRNTIPYRWVDVDAEGGPDELASAGATRADLPVVVHPGGVLLRCTPGRLAEVLGLAQLPGDDLLYDVAVVGAGPAGLAAAVYGASEGLRVAVFDATGPGGQAGTSSRIENYLGFPDGISGAELTTRATIQAQRFGARLNSPCRITGIEPQPRGFTVLVGDDTRLSARTVVVATGAQYRRLPLENWDRLEGAGIYFAATELEAGLSAGGPVFVLGGGNSAGQAALFLARRCTSVTIVIRRESLAESMSQYLVDRIDAHPVIRLASSTVVEAVDGGEHLETVALRHTPTGVVSEAPARGLFCFIGARPATGWLPVEVDRDDDGFIRTDVALGGSRLPYETSLDGVFAAGDVRLGSMKRVAAAVGEGSSVIRSVHQYLTERTDRDGTEDPSEGRPAPVAGG</sequence>
<proteinExistence type="predicted"/>
<keyword evidence="7" id="KW-1185">Reference proteome</keyword>
<comment type="caution">
    <text evidence="6">The sequence shown here is derived from an EMBL/GenBank/DDBJ whole genome shotgun (WGS) entry which is preliminary data.</text>
</comment>
<dbReference type="EMBL" id="BOQL01000026">
    <property type="protein sequence ID" value="GIM69292.1"/>
    <property type="molecule type" value="Genomic_DNA"/>
</dbReference>
<dbReference type="Gene3D" id="3.50.50.60">
    <property type="entry name" value="FAD/NAD(P)-binding domain"/>
    <property type="match status" value="2"/>
</dbReference>
<dbReference type="SMART" id="SM00100">
    <property type="entry name" value="cNMP"/>
    <property type="match status" value="1"/>
</dbReference>
<dbReference type="PRINTS" id="PR00469">
    <property type="entry name" value="PNDRDTASEII"/>
</dbReference>
<keyword evidence="1" id="KW-0285">Flavoprotein</keyword>
<evidence type="ECO:0000259" key="5">
    <source>
        <dbReference type="PROSITE" id="PS50042"/>
    </source>
</evidence>
<evidence type="ECO:0000256" key="3">
    <source>
        <dbReference type="ARBA" id="ARBA00048132"/>
    </source>
</evidence>
<dbReference type="InterPro" id="IPR036188">
    <property type="entry name" value="FAD/NAD-bd_sf"/>
</dbReference>
<dbReference type="Proteomes" id="UP000681340">
    <property type="component" value="Unassembled WGS sequence"/>
</dbReference>
<dbReference type="PANTHER" id="PTHR48105">
    <property type="entry name" value="THIOREDOXIN REDUCTASE 1-RELATED-RELATED"/>
    <property type="match status" value="1"/>
</dbReference>
<feature type="region of interest" description="Disordered" evidence="4">
    <location>
        <begin position="538"/>
        <end position="559"/>
    </location>
</feature>
<dbReference type="InterPro" id="IPR050097">
    <property type="entry name" value="Ferredoxin-NADP_redctase_2"/>
</dbReference>
<reference evidence="6" key="1">
    <citation type="submission" date="2021-03" db="EMBL/GenBank/DDBJ databases">
        <title>Whole genome shotgun sequence of Actinoplanes auranticolor NBRC 12245.</title>
        <authorList>
            <person name="Komaki H."/>
            <person name="Tamura T."/>
        </authorList>
    </citation>
    <scope>NUCLEOTIDE SEQUENCE</scope>
    <source>
        <strain evidence="6">NBRC 12245</strain>
    </source>
</reference>
<dbReference type="AlphaFoldDB" id="A0A919SCR0"/>
<dbReference type="SUPFAM" id="SSF51905">
    <property type="entry name" value="FAD/NAD(P)-binding domain"/>
    <property type="match status" value="1"/>
</dbReference>
<evidence type="ECO:0000313" key="7">
    <source>
        <dbReference type="Proteomes" id="UP000681340"/>
    </source>
</evidence>
<dbReference type="InterPro" id="IPR014710">
    <property type="entry name" value="RmlC-like_jellyroll"/>
</dbReference>
<feature type="domain" description="Cyclic nucleotide-binding" evidence="5">
    <location>
        <begin position="26"/>
        <end position="130"/>
    </location>
</feature>
<comment type="catalytic activity">
    <reaction evidence="3">
        <text>[thioredoxin]-dithiol + NADP(+) = [thioredoxin]-disulfide + NADPH + H(+)</text>
        <dbReference type="Rhea" id="RHEA:20345"/>
        <dbReference type="Rhea" id="RHEA-COMP:10698"/>
        <dbReference type="Rhea" id="RHEA-COMP:10700"/>
        <dbReference type="ChEBI" id="CHEBI:15378"/>
        <dbReference type="ChEBI" id="CHEBI:29950"/>
        <dbReference type="ChEBI" id="CHEBI:50058"/>
        <dbReference type="ChEBI" id="CHEBI:57783"/>
        <dbReference type="ChEBI" id="CHEBI:58349"/>
        <dbReference type="EC" id="1.8.1.9"/>
    </reaction>
</comment>
<dbReference type="PROSITE" id="PS50042">
    <property type="entry name" value="CNMP_BINDING_3"/>
    <property type="match status" value="1"/>
</dbReference>
<evidence type="ECO:0000256" key="1">
    <source>
        <dbReference type="ARBA" id="ARBA00022630"/>
    </source>
</evidence>
<accession>A0A919SCR0</accession>
<dbReference type="Pfam" id="PF07992">
    <property type="entry name" value="Pyr_redox_2"/>
    <property type="match status" value="1"/>
</dbReference>
<evidence type="ECO:0000313" key="6">
    <source>
        <dbReference type="EMBL" id="GIM69292.1"/>
    </source>
</evidence>
<dbReference type="Pfam" id="PF00027">
    <property type="entry name" value="cNMP_binding"/>
    <property type="match status" value="1"/>
</dbReference>
<protein>
    <submittedName>
        <fullName evidence="6">Thioredoxin reductase</fullName>
    </submittedName>
</protein>
<name>A0A919SCR0_9ACTN</name>
<dbReference type="RefSeq" id="WP_212989498.1">
    <property type="nucleotide sequence ID" value="NZ_BAABEA010000008.1"/>
</dbReference>
<dbReference type="CDD" id="cd00038">
    <property type="entry name" value="CAP_ED"/>
    <property type="match status" value="1"/>
</dbReference>
<dbReference type="GO" id="GO:0004791">
    <property type="term" value="F:thioredoxin-disulfide reductase (NADPH) activity"/>
    <property type="evidence" value="ECO:0007669"/>
    <property type="project" value="UniProtKB-EC"/>
</dbReference>
<organism evidence="6 7">
    <name type="scientific">Actinoplanes auranticolor</name>
    <dbReference type="NCBI Taxonomy" id="47988"/>
    <lineage>
        <taxon>Bacteria</taxon>
        <taxon>Bacillati</taxon>
        <taxon>Actinomycetota</taxon>
        <taxon>Actinomycetes</taxon>
        <taxon>Micromonosporales</taxon>
        <taxon>Micromonosporaceae</taxon>
        <taxon>Actinoplanes</taxon>
    </lineage>
</organism>
<dbReference type="InterPro" id="IPR000595">
    <property type="entry name" value="cNMP-bd_dom"/>
</dbReference>
<keyword evidence="2" id="KW-0560">Oxidoreductase</keyword>
<dbReference type="SUPFAM" id="SSF51206">
    <property type="entry name" value="cAMP-binding domain-like"/>
    <property type="match status" value="1"/>
</dbReference>
<dbReference type="InterPro" id="IPR018490">
    <property type="entry name" value="cNMP-bd_dom_sf"/>
</dbReference>